<evidence type="ECO:0000313" key="3">
    <source>
        <dbReference type="Proteomes" id="UP001474421"/>
    </source>
</evidence>
<dbReference type="InterPro" id="IPR052237">
    <property type="entry name" value="Ataxin-7-like_regulator"/>
</dbReference>
<proteinExistence type="predicted"/>
<protein>
    <submittedName>
        <fullName evidence="2">Ataxin-7-like 1</fullName>
    </submittedName>
</protein>
<dbReference type="Proteomes" id="UP001474421">
    <property type="component" value="Unassembled WGS sequence"/>
</dbReference>
<name>A0AAW1BBK7_CROAD</name>
<evidence type="ECO:0000256" key="1">
    <source>
        <dbReference type="SAM" id="MobiDB-lite"/>
    </source>
</evidence>
<dbReference type="EMBL" id="JAOTOJ010000006">
    <property type="protein sequence ID" value="KAK9399364.1"/>
    <property type="molecule type" value="Genomic_DNA"/>
</dbReference>
<dbReference type="PANTHER" id="PTHR15117:SF9">
    <property type="entry name" value="ATAXIN-7-LIKE PROTEIN 1"/>
    <property type="match status" value="1"/>
</dbReference>
<comment type="caution">
    <text evidence="2">The sequence shown here is derived from an EMBL/GenBank/DDBJ whole genome shotgun (WGS) entry which is preliminary data.</text>
</comment>
<feature type="region of interest" description="Disordered" evidence="1">
    <location>
        <begin position="1"/>
        <end position="26"/>
    </location>
</feature>
<accession>A0AAW1BBK7</accession>
<dbReference type="PANTHER" id="PTHR15117">
    <property type="entry name" value="ATAXIN 7 RELATED"/>
    <property type="match status" value="1"/>
</dbReference>
<gene>
    <name evidence="2" type="ORF">NXF25_012383</name>
</gene>
<evidence type="ECO:0000313" key="2">
    <source>
        <dbReference type="EMBL" id="KAK9399364.1"/>
    </source>
</evidence>
<keyword evidence="3" id="KW-1185">Reference proteome</keyword>
<feature type="compositionally biased region" description="Basic residues" evidence="1">
    <location>
        <begin position="1"/>
        <end position="19"/>
    </location>
</feature>
<sequence length="115" mass="12908">MRRKQRQQQQLLRKRRRRSGGGAAAAAAMAALERPVPSPEAFLGQPWAAWVREAAPPHSIDLEDPGKEGSSCGREVMRLNKEEPYMACDLKSHLCKTRFVAERTVLRLDVTSPNK</sequence>
<dbReference type="AlphaFoldDB" id="A0AAW1BBK7"/>
<reference evidence="2 3" key="1">
    <citation type="journal article" date="2024" name="Proc. Natl. Acad. Sci. U.S.A.">
        <title>The genetic regulatory architecture and epigenomic basis for age-related changes in rattlesnake venom.</title>
        <authorList>
            <person name="Hogan M.P."/>
            <person name="Holding M.L."/>
            <person name="Nystrom G.S."/>
            <person name="Colston T.J."/>
            <person name="Bartlett D.A."/>
            <person name="Mason A.J."/>
            <person name="Ellsworth S.A."/>
            <person name="Rautsaw R.M."/>
            <person name="Lawrence K.C."/>
            <person name="Strickland J.L."/>
            <person name="He B."/>
            <person name="Fraser P."/>
            <person name="Margres M.J."/>
            <person name="Gilbert D.M."/>
            <person name="Gibbs H.L."/>
            <person name="Parkinson C.L."/>
            <person name="Rokyta D.R."/>
        </authorList>
    </citation>
    <scope>NUCLEOTIDE SEQUENCE [LARGE SCALE GENOMIC DNA]</scope>
    <source>
        <strain evidence="2">DRR0105</strain>
    </source>
</reference>
<organism evidence="2 3">
    <name type="scientific">Crotalus adamanteus</name>
    <name type="common">Eastern diamondback rattlesnake</name>
    <dbReference type="NCBI Taxonomy" id="8729"/>
    <lineage>
        <taxon>Eukaryota</taxon>
        <taxon>Metazoa</taxon>
        <taxon>Chordata</taxon>
        <taxon>Craniata</taxon>
        <taxon>Vertebrata</taxon>
        <taxon>Euteleostomi</taxon>
        <taxon>Lepidosauria</taxon>
        <taxon>Squamata</taxon>
        <taxon>Bifurcata</taxon>
        <taxon>Unidentata</taxon>
        <taxon>Episquamata</taxon>
        <taxon>Toxicofera</taxon>
        <taxon>Serpentes</taxon>
        <taxon>Colubroidea</taxon>
        <taxon>Viperidae</taxon>
        <taxon>Crotalinae</taxon>
        <taxon>Crotalus</taxon>
    </lineage>
</organism>